<dbReference type="KEGG" id="hhb:Hhub_5037"/>
<organism evidence="3 4">
    <name type="scientific">Halobacterium hubeiense</name>
    <dbReference type="NCBI Taxonomy" id="1407499"/>
    <lineage>
        <taxon>Archaea</taxon>
        <taxon>Methanobacteriati</taxon>
        <taxon>Methanobacteriota</taxon>
        <taxon>Stenosarchaea group</taxon>
        <taxon>Halobacteria</taxon>
        <taxon>Halobacteriales</taxon>
        <taxon>Halobacteriaceae</taxon>
        <taxon>Halobacterium</taxon>
    </lineage>
</organism>
<dbReference type="Proteomes" id="UP000066737">
    <property type="component" value="Plasmid pSTJ002"/>
</dbReference>
<evidence type="ECO:0000313" key="3">
    <source>
        <dbReference type="EMBL" id="CQH64481.1"/>
    </source>
</evidence>
<feature type="compositionally biased region" description="Basic and acidic residues" evidence="1">
    <location>
        <begin position="1"/>
        <end position="13"/>
    </location>
</feature>
<dbReference type="EMBL" id="LN831304">
    <property type="protein sequence ID" value="CQH64481.1"/>
    <property type="molecule type" value="Genomic_DNA"/>
</dbReference>
<evidence type="ECO:0000256" key="1">
    <source>
        <dbReference type="SAM" id="MobiDB-lite"/>
    </source>
</evidence>
<dbReference type="InterPro" id="IPR058343">
    <property type="entry name" value="DUF8030"/>
</dbReference>
<feature type="region of interest" description="Disordered" evidence="1">
    <location>
        <begin position="1"/>
        <end position="25"/>
    </location>
</feature>
<sequence>MASEQRRKTRAADHAGTTPDDEAPWADLEMAVPTERDHASVVALVECALVELTHEAVGAVFISRQVGRSTRTQYVAADEVGEQFQKRHFDDRLGWHETTVPRRTVRDELITQLTQLPSTSAERSGEGATSEPDTFVVKPVRELRTP</sequence>
<geneLocation type="plasmid" evidence="4">
    <name>pSTJ002</name>
</geneLocation>
<gene>
    <name evidence="3" type="ORF">HHUB_5037</name>
</gene>
<keyword evidence="4" id="KW-1185">Reference proteome</keyword>
<dbReference type="AlphaFoldDB" id="A0A0U5H901"/>
<protein>
    <recommendedName>
        <fullName evidence="2">DUF8030 domain-containing protein</fullName>
    </recommendedName>
</protein>
<evidence type="ECO:0000313" key="4">
    <source>
        <dbReference type="Proteomes" id="UP000066737"/>
    </source>
</evidence>
<proteinExistence type="predicted"/>
<feature type="domain" description="DUF8030" evidence="2">
    <location>
        <begin position="45"/>
        <end position="145"/>
    </location>
</feature>
<dbReference type="RefSeq" id="WP_059058867.1">
    <property type="nucleotide sequence ID" value="NZ_LN831304.1"/>
</dbReference>
<dbReference type="OrthoDB" id="217673at2157"/>
<reference evidence="4" key="1">
    <citation type="journal article" date="2016" name="Environ. Microbiol.">
        <title>The complete genome of a viable archaeum isolated from 123-million-year-old rock salt.</title>
        <authorList>
            <person name="Jaakkola S.T."/>
            <person name="Pfeiffer F."/>
            <person name="Ravantti J.J."/>
            <person name="Guo Q."/>
            <person name="Liu Y."/>
            <person name="Chen X."/>
            <person name="Ma H."/>
            <person name="Yang C."/>
            <person name="Oksanen H.M."/>
            <person name="Bamford D.H."/>
        </authorList>
    </citation>
    <scope>NUCLEOTIDE SEQUENCE</scope>
    <source>
        <strain evidence="4">JI20-1</strain>
        <plasmid evidence="4">Plasmid pSTJ002</plasmid>
    </source>
</reference>
<dbReference type="GeneID" id="26660674"/>
<name>A0A0U5H901_9EURY</name>
<evidence type="ECO:0000259" key="2">
    <source>
        <dbReference type="Pfam" id="PF26073"/>
    </source>
</evidence>
<feature type="region of interest" description="Disordered" evidence="1">
    <location>
        <begin position="115"/>
        <end position="146"/>
    </location>
</feature>
<dbReference type="Pfam" id="PF26073">
    <property type="entry name" value="DUF8030"/>
    <property type="match status" value="1"/>
</dbReference>
<accession>A0A0U5H901</accession>